<gene>
    <name evidence="4" type="ORF">Pan189_28520</name>
</gene>
<dbReference type="InterPro" id="IPR024079">
    <property type="entry name" value="MetalloPept_cat_dom_sf"/>
</dbReference>
<dbReference type="Gene3D" id="3.40.390.10">
    <property type="entry name" value="Collagenase (Catalytic Domain)"/>
    <property type="match status" value="1"/>
</dbReference>
<evidence type="ECO:0000313" key="5">
    <source>
        <dbReference type="Proteomes" id="UP000317318"/>
    </source>
</evidence>
<evidence type="ECO:0008006" key="6">
    <source>
        <dbReference type="Google" id="ProtNLM"/>
    </source>
</evidence>
<feature type="signal peptide" evidence="1">
    <location>
        <begin position="1"/>
        <end position="26"/>
    </location>
</feature>
<feature type="domain" description="EcxA zinc-binding" evidence="2">
    <location>
        <begin position="510"/>
        <end position="828"/>
    </location>
</feature>
<dbReference type="PANTHER" id="PTHR38478:SF1">
    <property type="entry name" value="ZINC DEPENDENT METALLOPROTEASE DOMAIN LIPOPROTEIN"/>
    <property type="match status" value="1"/>
</dbReference>
<evidence type="ECO:0000313" key="4">
    <source>
        <dbReference type="EMBL" id="QDT38458.1"/>
    </source>
</evidence>
<dbReference type="RefSeq" id="WP_310820482.1">
    <property type="nucleotide sequence ID" value="NZ_CP036268.1"/>
</dbReference>
<dbReference type="PANTHER" id="PTHR38478">
    <property type="entry name" value="PEPTIDASE M1A AND M12B"/>
    <property type="match status" value="1"/>
</dbReference>
<evidence type="ECO:0000256" key="1">
    <source>
        <dbReference type="SAM" id="SignalP"/>
    </source>
</evidence>
<accession>A0A517R3J1</accession>
<dbReference type="Pfam" id="PF16313">
    <property type="entry name" value="DUF4953"/>
    <property type="match status" value="1"/>
</dbReference>
<protein>
    <recommendedName>
        <fullName evidence="6">DUF5117 domain-containing protein</fullName>
    </recommendedName>
</protein>
<evidence type="ECO:0000259" key="3">
    <source>
        <dbReference type="Pfam" id="PF17148"/>
    </source>
</evidence>
<keyword evidence="1" id="KW-0732">Signal</keyword>
<proteinExistence type="predicted"/>
<dbReference type="InterPro" id="IPR032534">
    <property type="entry name" value="EcxA_zinc-bd"/>
</dbReference>
<organism evidence="4 5">
    <name type="scientific">Stratiformator vulcanicus</name>
    <dbReference type="NCBI Taxonomy" id="2527980"/>
    <lineage>
        <taxon>Bacteria</taxon>
        <taxon>Pseudomonadati</taxon>
        <taxon>Planctomycetota</taxon>
        <taxon>Planctomycetia</taxon>
        <taxon>Planctomycetales</taxon>
        <taxon>Planctomycetaceae</taxon>
        <taxon>Stratiformator</taxon>
    </lineage>
</organism>
<dbReference type="EMBL" id="CP036268">
    <property type="protein sequence ID" value="QDT38458.1"/>
    <property type="molecule type" value="Genomic_DNA"/>
</dbReference>
<dbReference type="AlphaFoldDB" id="A0A517R3J1"/>
<sequence length="930" mass="104469" precursor="true">MRCGLLSPTTFLTILSVSIGASTASADDKLPPHAKVLEGFEKVVSTADRARSMWTVHTKADDNQVYLELPKGYESKKYFIALTVASGDLFAGLQSGDMYVYWKKYQNTLALIQPNVEVRSTGDDESKSSVQRLFTDRVLLQVPIVTNGPGGGPVIDGDALFVGQAEKFFGPGVQNRQLRGIFELKAAKAFPENIEISFEVANQRGTLQTLHYSISLIKDNPKYKPRRADTRLGYFTTTYRDLGKYSADDVNIRNINRWHLEKADGDLSLSPPKKPIVFYIEHTTPIRYRRWVREGILYWNKAFENVGLASAIEVYYQDKNSGAHMDKDPEDVRYNFVRWLNNDIGTAIGPSRVHPLTGEILDADIVLTDGWIRYYRFQFEDLLPKIAVEGFSAETLAWLADNPSWDPRVRMAHPASRDAVSRQIDQQLVDGAGAHPDSMISTKMLGDDQFDGLLGRSSQVNGFCLAASNAAFDTAVMRMHMAALAAKEAVEAGKPKEEKDEPKESMIDGMPESFVGPLLAHLVSHEVGHTLGLRHNFKGSSLYSLEEINSESFDTDKPIAASVMDYNPTNVRLDAGETQGPYTMLGIGPYDHWAIEYGYTFDSDLEKILKRVAEPELQYATDEDTYGPDPLARRYDFGQEPLKYAFDQVELAEFHRKRLLEDFVAEGESWAKARDGYTLTLGLQLRAVSMMANWVGGAHIYRDKKGDPNGRSPIDPVAADVQRDALDFVLKKSFRDEAYGLTPELMRHLTTDKWFDEMGWSAAMQDSTWPVHDQVLRLQSSTLTMLMNPTTLRRVHDNELLVASGKEVLTLSGLMDAIEDEIWSELSNDGEDMEGEFSERNPAISSLRRNLQREHLSRLIDLSTNSQSYVAAFKPISNLARLHLIELDKKIEAYRDRSSEKLDSYTAAHLGECQDAIERARTAQLIYRGG</sequence>
<evidence type="ECO:0000259" key="2">
    <source>
        <dbReference type="Pfam" id="PF16313"/>
    </source>
</evidence>
<reference evidence="4 5" key="1">
    <citation type="submission" date="2019-02" db="EMBL/GenBank/DDBJ databases">
        <title>Deep-cultivation of Planctomycetes and their phenomic and genomic characterization uncovers novel biology.</title>
        <authorList>
            <person name="Wiegand S."/>
            <person name="Jogler M."/>
            <person name="Boedeker C."/>
            <person name="Pinto D."/>
            <person name="Vollmers J."/>
            <person name="Rivas-Marin E."/>
            <person name="Kohn T."/>
            <person name="Peeters S.H."/>
            <person name="Heuer A."/>
            <person name="Rast P."/>
            <person name="Oberbeckmann S."/>
            <person name="Bunk B."/>
            <person name="Jeske O."/>
            <person name="Meyerdierks A."/>
            <person name="Storesund J.E."/>
            <person name="Kallscheuer N."/>
            <person name="Luecker S."/>
            <person name="Lage O.M."/>
            <person name="Pohl T."/>
            <person name="Merkel B.J."/>
            <person name="Hornburger P."/>
            <person name="Mueller R.-W."/>
            <person name="Bruemmer F."/>
            <person name="Labrenz M."/>
            <person name="Spormann A.M."/>
            <person name="Op den Camp H."/>
            <person name="Overmann J."/>
            <person name="Amann R."/>
            <person name="Jetten M.S.M."/>
            <person name="Mascher T."/>
            <person name="Medema M.H."/>
            <person name="Devos D.P."/>
            <person name="Kaster A.-K."/>
            <person name="Ovreas L."/>
            <person name="Rohde M."/>
            <person name="Galperin M.Y."/>
            <person name="Jogler C."/>
        </authorList>
    </citation>
    <scope>NUCLEOTIDE SEQUENCE [LARGE SCALE GENOMIC DNA]</scope>
    <source>
        <strain evidence="4 5">Pan189</strain>
    </source>
</reference>
<feature type="chain" id="PRO_5021968878" description="DUF5117 domain-containing protein" evidence="1">
    <location>
        <begin position="27"/>
        <end position="930"/>
    </location>
</feature>
<dbReference type="Proteomes" id="UP000317318">
    <property type="component" value="Chromosome"/>
</dbReference>
<dbReference type="GO" id="GO:0008237">
    <property type="term" value="F:metallopeptidase activity"/>
    <property type="evidence" value="ECO:0007669"/>
    <property type="project" value="InterPro"/>
</dbReference>
<dbReference type="CDD" id="cd04276">
    <property type="entry name" value="ZnMc_MMP_like_2"/>
    <property type="match status" value="1"/>
</dbReference>
<dbReference type="InterPro" id="IPR033413">
    <property type="entry name" value="DUF5117"/>
</dbReference>
<feature type="domain" description="DUF5117" evidence="3">
    <location>
        <begin position="94"/>
        <end position="262"/>
    </location>
</feature>
<keyword evidence="5" id="KW-1185">Reference proteome</keyword>
<dbReference type="KEGG" id="svp:Pan189_28520"/>
<dbReference type="SUPFAM" id="SSF55486">
    <property type="entry name" value="Metalloproteases ('zincins'), catalytic domain"/>
    <property type="match status" value="1"/>
</dbReference>
<dbReference type="Pfam" id="PF17148">
    <property type="entry name" value="DUF5117"/>
    <property type="match status" value="1"/>
</dbReference>
<dbReference type="InterPro" id="IPR034032">
    <property type="entry name" value="Zn_MMP-like_bac"/>
</dbReference>
<name>A0A517R3J1_9PLAN</name>